<feature type="region of interest" description="Disordered" evidence="1">
    <location>
        <begin position="1"/>
        <end position="25"/>
    </location>
</feature>
<accession>A0A9N7U819</accession>
<gene>
    <name evidence="2" type="ORF">PLEPLA_LOCUS14211</name>
</gene>
<feature type="region of interest" description="Disordered" evidence="1">
    <location>
        <begin position="179"/>
        <end position="200"/>
    </location>
</feature>
<organism evidence="2 3">
    <name type="scientific">Pleuronectes platessa</name>
    <name type="common">European plaice</name>
    <dbReference type="NCBI Taxonomy" id="8262"/>
    <lineage>
        <taxon>Eukaryota</taxon>
        <taxon>Metazoa</taxon>
        <taxon>Chordata</taxon>
        <taxon>Craniata</taxon>
        <taxon>Vertebrata</taxon>
        <taxon>Euteleostomi</taxon>
        <taxon>Actinopterygii</taxon>
        <taxon>Neopterygii</taxon>
        <taxon>Teleostei</taxon>
        <taxon>Neoteleostei</taxon>
        <taxon>Acanthomorphata</taxon>
        <taxon>Carangaria</taxon>
        <taxon>Pleuronectiformes</taxon>
        <taxon>Pleuronectoidei</taxon>
        <taxon>Pleuronectidae</taxon>
        <taxon>Pleuronectes</taxon>
    </lineage>
</organism>
<protein>
    <submittedName>
        <fullName evidence="2">Uncharacterized protein</fullName>
    </submittedName>
</protein>
<dbReference type="EMBL" id="CADEAL010000875">
    <property type="protein sequence ID" value="CAB1426276.1"/>
    <property type="molecule type" value="Genomic_DNA"/>
</dbReference>
<dbReference type="Proteomes" id="UP001153269">
    <property type="component" value="Unassembled WGS sequence"/>
</dbReference>
<comment type="caution">
    <text evidence="2">The sequence shown here is derived from an EMBL/GenBank/DDBJ whole genome shotgun (WGS) entry which is preliminary data.</text>
</comment>
<proteinExistence type="predicted"/>
<evidence type="ECO:0000313" key="3">
    <source>
        <dbReference type="Proteomes" id="UP001153269"/>
    </source>
</evidence>
<keyword evidence="3" id="KW-1185">Reference proteome</keyword>
<name>A0A9N7U819_PLEPL</name>
<sequence length="240" mass="25795">MASREEINSGRGDTIKAVHGPTSRHCRQGFDSQRLITVESGGGGDYKELEWTGSCNIQQTLEPLSATGLPCAGIEVSALISPGRPRELDKPDASPPPYLTPKTCLFSVSFLCYVPPTPPTRHPGSSGQIEEGGYVLTRYPDDPSPSTLPLGAPHFKALIATAWQEVRVVKNGNERRRKLSPTFYRANGSPGSDGTKSDRRLDSNIKEQGAEGVTLPIPAVEGEVIGSQPISQNCCRRGVK</sequence>
<reference evidence="2" key="1">
    <citation type="submission" date="2020-03" db="EMBL/GenBank/DDBJ databases">
        <authorList>
            <person name="Weist P."/>
        </authorList>
    </citation>
    <scope>NUCLEOTIDE SEQUENCE</scope>
</reference>
<evidence type="ECO:0000313" key="2">
    <source>
        <dbReference type="EMBL" id="CAB1426276.1"/>
    </source>
</evidence>
<feature type="compositionally biased region" description="Basic and acidic residues" evidence="1">
    <location>
        <begin position="1"/>
        <end position="16"/>
    </location>
</feature>
<evidence type="ECO:0000256" key="1">
    <source>
        <dbReference type="SAM" id="MobiDB-lite"/>
    </source>
</evidence>
<dbReference type="AlphaFoldDB" id="A0A9N7U819"/>